<dbReference type="PANTHER" id="PTHR42918">
    <property type="entry name" value="LYSYL-TRNA SYNTHETASE"/>
    <property type="match status" value="1"/>
</dbReference>
<evidence type="ECO:0000313" key="10">
    <source>
        <dbReference type="EMBL" id="KKU98931.1"/>
    </source>
</evidence>
<dbReference type="Gene3D" id="3.30.930.10">
    <property type="entry name" value="Bira Bifunctional Protein, Domain 2"/>
    <property type="match status" value="1"/>
</dbReference>
<keyword evidence="4 7" id="KW-0067">ATP-binding</keyword>
<dbReference type="PROSITE" id="PS50862">
    <property type="entry name" value="AA_TRNA_LIGASE_II"/>
    <property type="match status" value="1"/>
</dbReference>
<evidence type="ECO:0000256" key="6">
    <source>
        <dbReference type="ARBA" id="ARBA00048573"/>
    </source>
</evidence>
<dbReference type="EMBL" id="LCPO01000011">
    <property type="protein sequence ID" value="KKU98931.1"/>
    <property type="molecule type" value="Genomic_DNA"/>
</dbReference>
<dbReference type="AlphaFoldDB" id="A0A0G1UXY4"/>
<comment type="catalytic activity">
    <reaction evidence="6 7 8">
        <text>tRNA(Lys) + L-lysine + ATP = L-lysyl-tRNA(Lys) + AMP + diphosphate</text>
        <dbReference type="Rhea" id="RHEA:20792"/>
        <dbReference type="Rhea" id="RHEA-COMP:9696"/>
        <dbReference type="Rhea" id="RHEA-COMP:9697"/>
        <dbReference type="ChEBI" id="CHEBI:30616"/>
        <dbReference type="ChEBI" id="CHEBI:32551"/>
        <dbReference type="ChEBI" id="CHEBI:33019"/>
        <dbReference type="ChEBI" id="CHEBI:78442"/>
        <dbReference type="ChEBI" id="CHEBI:78529"/>
        <dbReference type="ChEBI" id="CHEBI:456215"/>
        <dbReference type="EC" id="6.1.1.6"/>
    </reaction>
</comment>
<dbReference type="PANTHER" id="PTHR42918:SF15">
    <property type="entry name" value="LYSINE--TRNA LIGASE, CHLOROPLASTIC_MITOCHONDRIAL"/>
    <property type="match status" value="1"/>
</dbReference>
<comment type="caution">
    <text evidence="7">Lacks conserved residue(s) required for the propagation of feature annotation.</text>
</comment>
<evidence type="ECO:0000256" key="3">
    <source>
        <dbReference type="ARBA" id="ARBA00022741"/>
    </source>
</evidence>
<dbReference type="EC" id="6.1.1.6" evidence="7"/>
<dbReference type="GO" id="GO:0004824">
    <property type="term" value="F:lysine-tRNA ligase activity"/>
    <property type="evidence" value="ECO:0007669"/>
    <property type="project" value="UniProtKB-UniRule"/>
</dbReference>
<dbReference type="Pfam" id="PF00152">
    <property type="entry name" value="tRNA-synt_2"/>
    <property type="match status" value="1"/>
</dbReference>
<evidence type="ECO:0000256" key="1">
    <source>
        <dbReference type="ARBA" id="ARBA00022598"/>
    </source>
</evidence>
<dbReference type="Gene3D" id="2.40.50.140">
    <property type="entry name" value="Nucleic acid-binding proteins"/>
    <property type="match status" value="1"/>
</dbReference>
<dbReference type="PATRIC" id="fig|1618666.3.peg.334"/>
<organism evidence="10 11">
    <name type="scientific">Candidatus Jorgensenbacteria bacterium GW2011_GWC1_48_8</name>
    <dbReference type="NCBI Taxonomy" id="1618666"/>
    <lineage>
        <taxon>Bacteria</taxon>
        <taxon>Candidatus Joergenseniibacteriota</taxon>
    </lineage>
</organism>
<comment type="subunit">
    <text evidence="7">Homodimer.</text>
</comment>
<evidence type="ECO:0000256" key="4">
    <source>
        <dbReference type="ARBA" id="ARBA00022840"/>
    </source>
</evidence>
<comment type="subcellular location">
    <subcellularLocation>
        <location evidence="7">Cytoplasm</location>
    </subcellularLocation>
</comment>
<sequence>MLEDILRERAKKLEAYKKIGNPYPARVARDATLAEVAEKFAKFEKSKKSVSLAGRILSLRDQGKIIFASVSDGTGKFQFVFKKEETENFDVVKQTFEAGDFAEATGRVFSTVRGEKSLLAKSARLIVKSLRPLPQEWFGLEDIESRLRQRYLDILLNPEVKETFVKKSLFWNEIRAYSKKAGYLEVETPVLEAVPGGADAEPFKTHHNALDTDFYMRISLELPLKKLLVAGYEKVFELGRIFRNEGVDREHLQDYTQMECYAAYEDYNDMMKFTEGLYKSAIKAVVGSLKTTFGGKTVDWGKKWPKLDYYELFEQETGLDLKKATRDELFQKAKTLGLEPERNLGRGRLIDVIFKKAARPKLWEPCFIINQPIDISPLAKRKEDEPDKVERFQIMAAGTEVGNGFSELNDPIDQRKRFEEQMRLRAEGDKEAQRLDEEFLLALEYGMPPSSGFGMSERLFAVIMDKPVRETVIFPLMKPR</sequence>
<evidence type="ECO:0000256" key="8">
    <source>
        <dbReference type="RuleBase" id="RU000336"/>
    </source>
</evidence>
<dbReference type="NCBIfam" id="TIGR00499">
    <property type="entry name" value="lysS_bact"/>
    <property type="match status" value="1"/>
</dbReference>
<comment type="caution">
    <text evidence="10">The sequence shown here is derived from an EMBL/GenBank/DDBJ whole genome shotgun (WGS) entry which is preliminary data.</text>
</comment>
<dbReference type="Pfam" id="PF01336">
    <property type="entry name" value="tRNA_anti-codon"/>
    <property type="match status" value="1"/>
</dbReference>
<keyword evidence="2 7" id="KW-0479">Metal-binding</keyword>
<evidence type="ECO:0000313" key="11">
    <source>
        <dbReference type="Proteomes" id="UP000034600"/>
    </source>
</evidence>
<evidence type="ECO:0000256" key="5">
    <source>
        <dbReference type="ARBA" id="ARBA00023146"/>
    </source>
</evidence>
<dbReference type="Proteomes" id="UP000034600">
    <property type="component" value="Unassembled WGS sequence"/>
</dbReference>
<keyword evidence="7" id="KW-0963">Cytoplasm</keyword>
<reference evidence="10 11" key="1">
    <citation type="journal article" date="2015" name="Nature">
        <title>rRNA introns, odd ribosomes, and small enigmatic genomes across a large radiation of phyla.</title>
        <authorList>
            <person name="Brown C.T."/>
            <person name="Hug L.A."/>
            <person name="Thomas B.C."/>
            <person name="Sharon I."/>
            <person name="Castelle C.J."/>
            <person name="Singh A."/>
            <person name="Wilkins M.J."/>
            <person name="Williams K.H."/>
            <person name="Banfield J.F."/>
        </authorList>
    </citation>
    <scope>NUCLEOTIDE SEQUENCE [LARGE SCALE GENOMIC DNA]</scope>
</reference>
<dbReference type="InterPro" id="IPR004364">
    <property type="entry name" value="Aa-tRNA-synt_II"/>
</dbReference>
<dbReference type="HAMAP" id="MF_00252">
    <property type="entry name" value="Lys_tRNA_synth_class2"/>
    <property type="match status" value="1"/>
</dbReference>
<proteinExistence type="inferred from homology"/>
<keyword evidence="1 7" id="KW-0436">Ligase</keyword>
<comment type="similarity">
    <text evidence="7">Belongs to the class-II aminoacyl-tRNA synthetase family.</text>
</comment>
<keyword evidence="3 7" id="KW-0547">Nucleotide-binding</keyword>
<protein>
    <recommendedName>
        <fullName evidence="7">Lysine--tRNA ligase</fullName>
        <ecNumber evidence="7">6.1.1.6</ecNumber>
    </recommendedName>
    <alternativeName>
        <fullName evidence="7">Lysyl-tRNA synthetase</fullName>
        <shortName evidence="7">LysRS</shortName>
    </alternativeName>
</protein>
<evidence type="ECO:0000259" key="9">
    <source>
        <dbReference type="PROSITE" id="PS50862"/>
    </source>
</evidence>
<keyword evidence="7" id="KW-0648">Protein biosynthesis</keyword>
<feature type="binding site" evidence="7">
    <location>
        <position position="400"/>
    </location>
    <ligand>
        <name>Mg(2+)</name>
        <dbReference type="ChEBI" id="CHEBI:18420"/>
        <label>1</label>
    </ligand>
</feature>
<evidence type="ECO:0000256" key="2">
    <source>
        <dbReference type="ARBA" id="ARBA00022723"/>
    </source>
</evidence>
<dbReference type="InterPro" id="IPR012340">
    <property type="entry name" value="NA-bd_OB-fold"/>
</dbReference>
<dbReference type="GO" id="GO:0006430">
    <property type="term" value="P:lysyl-tRNA aminoacylation"/>
    <property type="evidence" value="ECO:0007669"/>
    <property type="project" value="UniProtKB-UniRule"/>
</dbReference>
<dbReference type="InterPro" id="IPR018149">
    <property type="entry name" value="Lys-tRNA-synth_II_C"/>
</dbReference>
<dbReference type="InterPro" id="IPR045864">
    <property type="entry name" value="aa-tRNA-synth_II/BPL/LPL"/>
</dbReference>
<dbReference type="InterPro" id="IPR004365">
    <property type="entry name" value="NA-bd_OB_tRNA"/>
</dbReference>
<keyword evidence="5 7" id="KW-0030">Aminoacyl-tRNA synthetase</keyword>
<dbReference type="GO" id="GO:0000287">
    <property type="term" value="F:magnesium ion binding"/>
    <property type="evidence" value="ECO:0007669"/>
    <property type="project" value="UniProtKB-UniRule"/>
</dbReference>
<feature type="binding site" evidence="7">
    <location>
        <position position="400"/>
    </location>
    <ligand>
        <name>Mg(2+)</name>
        <dbReference type="ChEBI" id="CHEBI:18420"/>
        <label>2</label>
    </ligand>
</feature>
<dbReference type="InterPro" id="IPR006195">
    <property type="entry name" value="aa-tRNA-synth_II"/>
</dbReference>
<dbReference type="NCBIfam" id="NF001756">
    <property type="entry name" value="PRK00484.1"/>
    <property type="match status" value="1"/>
</dbReference>
<evidence type="ECO:0000256" key="7">
    <source>
        <dbReference type="HAMAP-Rule" id="MF_00252"/>
    </source>
</evidence>
<dbReference type="InterPro" id="IPR002313">
    <property type="entry name" value="Lys-tRNA-ligase_II"/>
</dbReference>
<name>A0A0G1UXY4_9BACT</name>
<gene>
    <name evidence="7" type="primary">lysS</name>
    <name evidence="10" type="ORF">UY32_C0011G0016</name>
</gene>
<comment type="cofactor">
    <cofactor evidence="7 8">
        <name>Mg(2+)</name>
        <dbReference type="ChEBI" id="CHEBI:18420"/>
    </cofactor>
    <text evidence="7 8">Binds 3 Mg(2+) ions per subunit.</text>
</comment>
<dbReference type="GO" id="GO:0000049">
    <property type="term" value="F:tRNA binding"/>
    <property type="evidence" value="ECO:0007669"/>
    <property type="project" value="TreeGrafter"/>
</dbReference>
<dbReference type="PRINTS" id="PR00982">
    <property type="entry name" value="TRNASYNTHLYS"/>
</dbReference>
<keyword evidence="7 8" id="KW-0460">Magnesium</keyword>
<dbReference type="CDD" id="cd04322">
    <property type="entry name" value="LysRS_N"/>
    <property type="match status" value="1"/>
</dbReference>
<dbReference type="SUPFAM" id="SSF50249">
    <property type="entry name" value="Nucleic acid-binding proteins"/>
    <property type="match status" value="1"/>
</dbReference>
<feature type="domain" description="Aminoacyl-transfer RNA synthetases class-II family profile" evidence="9">
    <location>
        <begin position="175"/>
        <end position="479"/>
    </location>
</feature>
<dbReference type="GO" id="GO:0005829">
    <property type="term" value="C:cytosol"/>
    <property type="evidence" value="ECO:0007669"/>
    <property type="project" value="TreeGrafter"/>
</dbReference>
<dbReference type="GO" id="GO:0005524">
    <property type="term" value="F:ATP binding"/>
    <property type="evidence" value="ECO:0007669"/>
    <property type="project" value="UniProtKB-UniRule"/>
</dbReference>
<accession>A0A0G1UXY4</accession>
<dbReference type="InterPro" id="IPR044136">
    <property type="entry name" value="Lys-tRNA-ligase_II_N"/>
</dbReference>
<dbReference type="SUPFAM" id="SSF55681">
    <property type="entry name" value="Class II aaRS and biotin synthetases"/>
    <property type="match status" value="1"/>
</dbReference>